<dbReference type="Proteomes" id="UP000199439">
    <property type="component" value="Unassembled WGS sequence"/>
</dbReference>
<dbReference type="AlphaFoldDB" id="A0A1I1PSG1"/>
<evidence type="ECO:0000313" key="2">
    <source>
        <dbReference type="Proteomes" id="UP000199439"/>
    </source>
</evidence>
<name>A0A1I1PSG1_9FLAO</name>
<gene>
    <name evidence="1" type="ORF">SAMN04487987_10417</name>
</gene>
<dbReference type="RefSeq" id="WP_092850959.1">
    <property type="nucleotide sequence ID" value="NZ_FOMI01000004.1"/>
</dbReference>
<keyword evidence="2" id="KW-1185">Reference proteome</keyword>
<organism evidence="1 2">
    <name type="scientific">Algibacter pectinivorans</name>
    <dbReference type="NCBI Taxonomy" id="870482"/>
    <lineage>
        <taxon>Bacteria</taxon>
        <taxon>Pseudomonadati</taxon>
        <taxon>Bacteroidota</taxon>
        <taxon>Flavobacteriia</taxon>
        <taxon>Flavobacteriales</taxon>
        <taxon>Flavobacteriaceae</taxon>
        <taxon>Algibacter</taxon>
    </lineage>
</organism>
<protein>
    <submittedName>
        <fullName evidence="1">Uncharacterized protein</fullName>
    </submittedName>
</protein>
<proteinExistence type="predicted"/>
<dbReference type="STRING" id="870482.SAMN04487987_10417"/>
<evidence type="ECO:0000313" key="1">
    <source>
        <dbReference type="EMBL" id="SFD10538.1"/>
    </source>
</evidence>
<accession>A0A1I1PSG1</accession>
<reference evidence="2" key="1">
    <citation type="submission" date="2016-10" db="EMBL/GenBank/DDBJ databases">
        <authorList>
            <person name="Varghese N."/>
            <person name="Submissions S."/>
        </authorList>
    </citation>
    <scope>NUCLEOTIDE SEQUENCE [LARGE SCALE GENOMIC DNA]</scope>
    <source>
        <strain evidence="2">DSM 25730</strain>
    </source>
</reference>
<sequence length="73" mass="8413">MITTSVEGVKNPIVVKVLTTVVKCSINFYRTNWFESNKKMFRNPIDIYKNQFKALNDLNKECNSVDAIKTVLV</sequence>
<dbReference type="EMBL" id="FOMI01000004">
    <property type="protein sequence ID" value="SFD10538.1"/>
    <property type="molecule type" value="Genomic_DNA"/>
</dbReference>